<dbReference type="Proteomes" id="UP001630127">
    <property type="component" value="Unassembled WGS sequence"/>
</dbReference>
<dbReference type="PANTHER" id="PTHR10492">
    <property type="match status" value="1"/>
</dbReference>
<name>A0ABD3AHE3_9GENT</name>
<accession>A0ABD3AHE3</accession>
<dbReference type="PANTHER" id="PTHR10492:SF90">
    <property type="entry name" value="ATP-DEPENDENT DNA HELICASE"/>
    <property type="match status" value="1"/>
</dbReference>
<gene>
    <name evidence="1" type="ORF">ACH5RR_009349</name>
</gene>
<evidence type="ECO:0000313" key="1">
    <source>
        <dbReference type="EMBL" id="KAL3530027.1"/>
    </source>
</evidence>
<dbReference type="EMBL" id="JBJUIK010000004">
    <property type="protein sequence ID" value="KAL3530027.1"/>
    <property type="molecule type" value="Genomic_DNA"/>
</dbReference>
<evidence type="ECO:0000313" key="2">
    <source>
        <dbReference type="Proteomes" id="UP001630127"/>
    </source>
</evidence>
<protein>
    <recommendedName>
        <fullName evidence="3">ATP-dependent DNA helicase</fullName>
    </recommendedName>
</protein>
<comment type="caution">
    <text evidence="1">The sequence shown here is derived from an EMBL/GenBank/DDBJ whole genome shotgun (WGS) entry which is preliminary data.</text>
</comment>
<evidence type="ECO:0008006" key="3">
    <source>
        <dbReference type="Google" id="ProtNLM"/>
    </source>
</evidence>
<keyword evidence="2" id="KW-1185">Reference proteome</keyword>
<dbReference type="AlphaFoldDB" id="A0ABD3AHE3"/>
<sequence>MIVSGVVHSTFKSACMELNLLNDDNEWNAALTEAFTWALGSNLQNMYCIMLMFLEITNSVDLWERHWKSLTDDLLYQLRVQIRDNALILEDSELQILGLVEIECILKKNGRSLKQFSLMSILTYQAMDMMANRLIREELAYNCELELDLFNCLYSELNHDQLKVYATIMDVLTSNSGGLFFVYGSDGIGRHTYGGP</sequence>
<proteinExistence type="predicted"/>
<organism evidence="1 2">
    <name type="scientific">Cinchona calisaya</name>
    <dbReference type="NCBI Taxonomy" id="153742"/>
    <lineage>
        <taxon>Eukaryota</taxon>
        <taxon>Viridiplantae</taxon>
        <taxon>Streptophyta</taxon>
        <taxon>Embryophyta</taxon>
        <taxon>Tracheophyta</taxon>
        <taxon>Spermatophyta</taxon>
        <taxon>Magnoliopsida</taxon>
        <taxon>eudicotyledons</taxon>
        <taxon>Gunneridae</taxon>
        <taxon>Pentapetalae</taxon>
        <taxon>asterids</taxon>
        <taxon>lamiids</taxon>
        <taxon>Gentianales</taxon>
        <taxon>Rubiaceae</taxon>
        <taxon>Cinchonoideae</taxon>
        <taxon>Cinchoneae</taxon>
        <taxon>Cinchona</taxon>
    </lineage>
</organism>
<reference evidence="1 2" key="1">
    <citation type="submission" date="2024-11" db="EMBL/GenBank/DDBJ databases">
        <title>A near-complete genome assembly of Cinchona calisaya.</title>
        <authorList>
            <person name="Lian D.C."/>
            <person name="Zhao X.W."/>
            <person name="Wei L."/>
        </authorList>
    </citation>
    <scope>NUCLEOTIDE SEQUENCE [LARGE SCALE GENOMIC DNA]</scope>
    <source>
        <tissue evidence="1">Nenye</tissue>
    </source>
</reference>